<gene>
    <name evidence="1" type="ORF">N7541_008562</name>
</gene>
<dbReference type="AlphaFoldDB" id="A0A9W9R0R0"/>
<accession>A0A9W9R0R0</accession>
<reference evidence="1" key="1">
    <citation type="submission" date="2022-12" db="EMBL/GenBank/DDBJ databases">
        <authorList>
            <person name="Petersen C."/>
        </authorList>
    </citation>
    <scope>NUCLEOTIDE SEQUENCE</scope>
    <source>
        <strain evidence="1">IBT 35675</strain>
    </source>
</reference>
<dbReference type="Proteomes" id="UP001148299">
    <property type="component" value="Unassembled WGS sequence"/>
</dbReference>
<reference evidence="1" key="2">
    <citation type="journal article" date="2023" name="IMA Fungus">
        <title>Comparative genomic study of the Penicillium genus elucidates a diverse pangenome and 15 lateral gene transfer events.</title>
        <authorList>
            <person name="Petersen C."/>
            <person name="Sorensen T."/>
            <person name="Nielsen M.R."/>
            <person name="Sondergaard T.E."/>
            <person name="Sorensen J.L."/>
            <person name="Fitzpatrick D.A."/>
            <person name="Frisvad J.C."/>
            <person name="Nielsen K.L."/>
        </authorList>
    </citation>
    <scope>NUCLEOTIDE SEQUENCE</scope>
    <source>
        <strain evidence="1">IBT 35675</strain>
    </source>
</reference>
<proteinExistence type="predicted"/>
<dbReference type="EMBL" id="JAPZBR010000006">
    <property type="protein sequence ID" value="KAJ5350835.1"/>
    <property type="molecule type" value="Genomic_DNA"/>
</dbReference>
<sequence>MTFDNASFCYTLTSVDGQSPELKAAYKACQAAKQEETVNGCANPNNGTVKLSCHRKPLRAMDMLI</sequence>
<protein>
    <submittedName>
        <fullName evidence="1">Uncharacterized protein</fullName>
    </submittedName>
</protein>
<organism evidence="1 2">
    <name type="scientific">Penicillium brevicompactum</name>
    <dbReference type="NCBI Taxonomy" id="5074"/>
    <lineage>
        <taxon>Eukaryota</taxon>
        <taxon>Fungi</taxon>
        <taxon>Dikarya</taxon>
        <taxon>Ascomycota</taxon>
        <taxon>Pezizomycotina</taxon>
        <taxon>Eurotiomycetes</taxon>
        <taxon>Eurotiomycetidae</taxon>
        <taxon>Eurotiales</taxon>
        <taxon>Aspergillaceae</taxon>
        <taxon>Penicillium</taxon>
    </lineage>
</organism>
<comment type="caution">
    <text evidence="1">The sequence shown here is derived from an EMBL/GenBank/DDBJ whole genome shotgun (WGS) entry which is preliminary data.</text>
</comment>
<evidence type="ECO:0000313" key="1">
    <source>
        <dbReference type="EMBL" id="KAJ5350835.1"/>
    </source>
</evidence>
<keyword evidence="2" id="KW-1185">Reference proteome</keyword>
<evidence type="ECO:0000313" key="2">
    <source>
        <dbReference type="Proteomes" id="UP001148299"/>
    </source>
</evidence>
<name>A0A9W9R0R0_PENBR</name>